<organism evidence="2 3">
    <name type="scientific">Acidovorax soli</name>
    <dbReference type="NCBI Taxonomy" id="592050"/>
    <lineage>
        <taxon>Bacteria</taxon>
        <taxon>Pseudomonadati</taxon>
        <taxon>Pseudomonadota</taxon>
        <taxon>Betaproteobacteria</taxon>
        <taxon>Burkholderiales</taxon>
        <taxon>Comamonadaceae</taxon>
        <taxon>Acidovorax</taxon>
    </lineage>
</organism>
<sequence>MQQSTETELAQAGFVVGATITADMAAAVQAALSRRDEAVQAIAALEVEASALLQALATATRSISGLALPAPEVAEPLEGLLYEVQSMRERSDVLNWLRGRSVAGRGGYQLRATPEQMKALAAEPTTVDAAGMAANQLDQATTEMNALIAANRGGKPIMG</sequence>
<gene>
    <name evidence="2" type="ORF">HNP48_002262</name>
</gene>
<dbReference type="Proteomes" id="UP000575083">
    <property type="component" value="Unassembled WGS sequence"/>
</dbReference>
<dbReference type="EMBL" id="JACHLK010000003">
    <property type="protein sequence ID" value="MBB6559595.1"/>
    <property type="molecule type" value="Genomic_DNA"/>
</dbReference>
<evidence type="ECO:0000313" key="3">
    <source>
        <dbReference type="Proteomes" id="UP000575083"/>
    </source>
</evidence>
<feature type="coiled-coil region" evidence="1">
    <location>
        <begin position="28"/>
        <end position="55"/>
    </location>
</feature>
<name>A0A7X0PCX2_9BURK</name>
<comment type="caution">
    <text evidence="2">The sequence shown here is derived from an EMBL/GenBank/DDBJ whole genome shotgun (WGS) entry which is preliminary data.</text>
</comment>
<accession>A0A7X0PCX2</accession>
<reference evidence="2 3" key="1">
    <citation type="submission" date="2020-08" db="EMBL/GenBank/DDBJ databases">
        <title>Functional genomics of gut bacteria from endangered species of beetles.</title>
        <authorList>
            <person name="Carlos-Shanley C."/>
        </authorList>
    </citation>
    <scope>NUCLEOTIDE SEQUENCE [LARGE SCALE GENOMIC DNA]</scope>
    <source>
        <strain evidence="2 3">S00198</strain>
    </source>
</reference>
<dbReference type="RefSeq" id="WP_184856989.1">
    <property type="nucleotide sequence ID" value="NZ_JACHLK010000003.1"/>
</dbReference>
<protein>
    <submittedName>
        <fullName evidence="2">Uncharacterized protein</fullName>
    </submittedName>
</protein>
<keyword evidence="3" id="KW-1185">Reference proteome</keyword>
<keyword evidence="1" id="KW-0175">Coiled coil</keyword>
<evidence type="ECO:0000313" key="2">
    <source>
        <dbReference type="EMBL" id="MBB6559595.1"/>
    </source>
</evidence>
<evidence type="ECO:0000256" key="1">
    <source>
        <dbReference type="SAM" id="Coils"/>
    </source>
</evidence>
<dbReference type="AlphaFoldDB" id="A0A7X0PCX2"/>
<proteinExistence type="predicted"/>